<dbReference type="AlphaFoldDB" id="A0AA35T3Y8"/>
<accession>A0AA35T3Y8</accession>
<name>A0AA35T3Y8_GEOBA</name>
<keyword evidence="2" id="KW-1185">Reference proteome</keyword>
<gene>
    <name evidence="1" type="ORF">GBAR_LOCUS22482</name>
</gene>
<evidence type="ECO:0000313" key="2">
    <source>
        <dbReference type="Proteomes" id="UP001174909"/>
    </source>
</evidence>
<organism evidence="1 2">
    <name type="scientific">Geodia barretti</name>
    <name type="common">Barrett's horny sponge</name>
    <dbReference type="NCBI Taxonomy" id="519541"/>
    <lineage>
        <taxon>Eukaryota</taxon>
        <taxon>Metazoa</taxon>
        <taxon>Porifera</taxon>
        <taxon>Demospongiae</taxon>
        <taxon>Heteroscleromorpha</taxon>
        <taxon>Tetractinellida</taxon>
        <taxon>Astrophorina</taxon>
        <taxon>Geodiidae</taxon>
        <taxon>Geodia</taxon>
    </lineage>
</organism>
<evidence type="ECO:0000313" key="1">
    <source>
        <dbReference type="EMBL" id="CAI8040336.1"/>
    </source>
</evidence>
<dbReference type="Proteomes" id="UP001174909">
    <property type="component" value="Unassembled WGS sequence"/>
</dbReference>
<sequence length="37" mass="4554">MKQMKCTQFQRLRTFCEAEQARLDRAGQRVKRYYLLS</sequence>
<proteinExistence type="predicted"/>
<dbReference type="EMBL" id="CASHTH010003103">
    <property type="protein sequence ID" value="CAI8040336.1"/>
    <property type="molecule type" value="Genomic_DNA"/>
</dbReference>
<reference evidence="1" key="1">
    <citation type="submission" date="2023-03" db="EMBL/GenBank/DDBJ databases">
        <authorList>
            <person name="Steffen K."/>
            <person name="Cardenas P."/>
        </authorList>
    </citation>
    <scope>NUCLEOTIDE SEQUENCE</scope>
</reference>
<comment type="caution">
    <text evidence="1">The sequence shown here is derived from an EMBL/GenBank/DDBJ whole genome shotgun (WGS) entry which is preliminary data.</text>
</comment>
<protein>
    <submittedName>
        <fullName evidence="1">Uncharacterized protein</fullName>
    </submittedName>
</protein>